<accession>A0A485LA85</accession>
<dbReference type="AlphaFoldDB" id="A0A485LA85"/>
<feature type="compositionally biased region" description="Low complexity" evidence="1">
    <location>
        <begin position="584"/>
        <end position="597"/>
    </location>
</feature>
<dbReference type="EMBL" id="VJMH01006393">
    <property type="protein sequence ID" value="KAF0690096.1"/>
    <property type="molecule type" value="Genomic_DNA"/>
</dbReference>
<dbReference type="Proteomes" id="UP000332933">
    <property type="component" value="Unassembled WGS sequence"/>
</dbReference>
<dbReference type="OrthoDB" id="70236at2759"/>
<keyword evidence="4" id="KW-1185">Reference proteome</keyword>
<protein>
    <submittedName>
        <fullName evidence="3">Aste57867_18490 protein</fullName>
    </submittedName>
</protein>
<feature type="compositionally biased region" description="Pro residues" evidence="1">
    <location>
        <begin position="1"/>
        <end position="10"/>
    </location>
</feature>
<dbReference type="EMBL" id="CAADRA010006414">
    <property type="protein sequence ID" value="VFT95226.1"/>
    <property type="molecule type" value="Genomic_DNA"/>
</dbReference>
<name>A0A485LA85_9STRA</name>
<evidence type="ECO:0000313" key="3">
    <source>
        <dbReference type="EMBL" id="VFT95226.1"/>
    </source>
</evidence>
<evidence type="ECO:0000313" key="2">
    <source>
        <dbReference type="EMBL" id="KAF0690096.1"/>
    </source>
</evidence>
<proteinExistence type="predicted"/>
<reference evidence="2" key="2">
    <citation type="submission" date="2019-06" db="EMBL/GenBank/DDBJ databases">
        <title>Genomics analysis of Aphanomyces spp. identifies a new class of oomycete effector associated with host adaptation.</title>
        <authorList>
            <person name="Gaulin E."/>
        </authorList>
    </citation>
    <scope>NUCLEOTIDE SEQUENCE</scope>
    <source>
        <strain evidence="2">CBS 578.67</strain>
    </source>
</reference>
<feature type="region of interest" description="Disordered" evidence="1">
    <location>
        <begin position="573"/>
        <end position="602"/>
    </location>
</feature>
<gene>
    <name evidence="3" type="primary">Aste57867_18490</name>
    <name evidence="2" type="ORF">As57867_018428</name>
    <name evidence="3" type="ORF">ASTE57867_18490</name>
</gene>
<feature type="compositionally biased region" description="Basic and acidic residues" evidence="1">
    <location>
        <begin position="327"/>
        <end position="339"/>
    </location>
</feature>
<feature type="compositionally biased region" description="Basic and acidic residues" evidence="1">
    <location>
        <begin position="535"/>
        <end position="544"/>
    </location>
</feature>
<sequence length="625" mass="67786">MKKGKAPPPAAAATAASKKLSGGDKALPADKQPKQDKGTSAAVAAVMAAVVVAAPVSRLPTFHDTEACALDTLEWILEETFKFQAVSEYVSRKVHFSIDATTSNIFSTIHMGCSIEYDARVPPVTAEDEPDADAVDRHAVLTLPKKQVSAHPRRLYEDPTNVIPLLSVRTASERSLVMRSAAASAAAGGGRRRTSLDSFKGVDDEQPVVFRIPAKVDYLDKETKAWRIKCMTELSSAKQKKAKWGKVSVLRHTVGQRGDFDMCDNTFTAACDEGASEGGGIETAPMDALVTTLDTVRTIPDTNQTSTHDAALLLINRPATAPEPTPCDERGMTMGEEKTTVLPPSRSRRRHNTTDLLKMKKAPAKSNWFFEKISLKDEIKQERSDAYKPHVMELQRETFAQSIELNPGVSLVQGLSKYLGPQRKESPTTMSRKGFQKQLRAVGLGDPNWDAANNGNGGPNRVRLSALPLPHLPDGVDESMMTPSTSTPDLRPPTILTECDTTNTRSAADLTKSSRLLNKARDLHASSLTTTCIDADDKSGRPSREQYVTHGDSVGVPEIPSFRRRPSTAIGALLASGLPPPSSAPSSSSSKAPTSKLKYIREFPSPKPEVVTVLKDDRQRMAWLS</sequence>
<feature type="region of interest" description="Disordered" evidence="1">
    <location>
        <begin position="534"/>
        <end position="561"/>
    </location>
</feature>
<feature type="region of interest" description="Disordered" evidence="1">
    <location>
        <begin position="319"/>
        <end position="351"/>
    </location>
</feature>
<evidence type="ECO:0000256" key="1">
    <source>
        <dbReference type="SAM" id="MobiDB-lite"/>
    </source>
</evidence>
<evidence type="ECO:0000313" key="4">
    <source>
        <dbReference type="Proteomes" id="UP000332933"/>
    </source>
</evidence>
<organism evidence="3 4">
    <name type="scientific">Aphanomyces stellatus</name>
    <dbReference type="NCBI Taxonomy" id="120398"/>
    <lineage>
        <taxon>Eukaryota</taxon>
        <taxon>Sar</taxon>
        <taxon>Stramenopiles</taxon>
        <taxon>Oomycota</taxon>
        <taxon>Saprolegniomycetes</taxon>
        <taxon>Saprolegniales</taxon>
        <taxon>Verrucalvaceae</taxon>
        <taxon>Aphanomyces</taxon>
    </lineage>
</organism>
<feature type="region of interest" description="Disordered" evidence="1">
    <location>
        <begin position="1"/>
        <end position="38"/>
    </location>
</feature>
<feature type="compositionally biased region" description="Basic and acidic residues" evidence="1">
    <location>
        <begin position="27"/>
        <end position="37"/>
    </location>
</feature>
<reference evidence="3 4" key="1">
    <citation type="submission" date="2019-03" db="EMBL/GenBank/DDBJ databases">
        <authorList>
            <person name="Gaulin E."/>
            <person name="Dumas B."/>
        </authorList>
    </citation>
    <scope>NUCLEOTIDE SEQUENCE [LARGE SCALE GENOMIC DNA]</scope>
    <source>
        <strain evidence="3">CBS 568.67</strain>
    </source>
</reference>